<accession>A0A3D8RNC0</accession>
<dbReference type="EMBL" id="PDLM01000006">
    <property type="protein sequence ID" value="RDW75446.1"/>
    <property type="molecule type" value="Genomic_DNA"/>
</dbReference>
<keyword evidence="2" id="KW-1185">Reference proteome</keyword>
<evidence type="ECO:0000313" key="1">
    <source>
        <dbReference type="EMBL" id="RDW75446.1"/>
    </source>
</evidence>
<name>A0A3D8RNC0_9HELO</name>
<gene>
    <name evidence="1" type="ORF">BP6252_06588</name>
</gene>
<evidence type="ECO:0000313" key="2">
    <source>
        <dbReference type="Proteomes" id="UP000256645"/>
    </source>
</evidence>
<dbReference type="OrthoDB" id="3496570at2759"/>
<protein>
    <submittedName>
        <fullName evidence="1">Uncharacterized protein</fullName>
    </submittedName>
</protein>
<comment type="caution">
    <text evidence="1">The sequence shown here is derived from an EMBL/GenBank/DDBJ whole genome shotgun (WGS) entry which is preliminary data.</text>
</comment>
<dbReference type="Proteomes" id="UP000256645">
    <property type="component" value="Unassembled WGS sequence"/>
</dbReference>
<reference evidence="1 2" key="1">
    <citation type="journal article" date="2018" name="IMA Fungus">
        <title>IMA Genome-F 9: Draft genome sequence of Annulohypoxylon stygium, Aspergillus mulundensis, Berkeleyomyces basicola (syn. Thielaviopsis basicola), Ceratocystis smalleyi, two Cercospora beticola strains, Coleophoma cylindrospora, Fusarium fracticaudum, Phialophora cf. hyalina, and Morchella septimelata.</title>
        <authorList>
            <person name="Wingfield B.D."/>
            <person name="Bills G.F."/>
            <person name="Dong Y."/>
            <person name="Huang W."/>
            <person name="Nel W.J."/>
            <person name="Swalarsk-Parry B.S."/>
            <person name="Vaghefi N."/>
            <person name="Wilken P.M."/>
            <person name="An Z."/>
            <person name="de Beer Z.W."/>
            <person name="De Vos L."/>
            <person name="Chen L."/>
            <person name="Duong T.A."/>
            <person name="Gao Y."/>
            <person name="Hammerbacher A."/>
            <person name="Kikkert J.R."/>
            <person name="Li Y."/>
            <person name="Li H."/>
            <person name="Li K."/>
            <person name="Li Q."/>
            <person name="Liu X."/>
            <person name="Ma X."/>
            <person name="Naidoo K."/>
            <person name="Pethybridge S.J."/>
            <person name="Sun J."/>
            <person name="Steenkamp E.T."/>
            <person name="van der Nest M.A."/>
            <person name="van Wyk S."/>
            <person name="Wingfield M.J."/>
            <person name="Xiong C."/>
            <person name="Yue Q."/>
            <person name="Zhang X."/>
        </authorList>
    </citation>
    <scope>NUCLEOTIDE SEQUENCE [LARGE SCALE GENOMIC DNA]</scope>
    <source>
        <strain evidence="1 2">BP6252</strain>
    </source>
</reference>
<sequence>MALQVTFGAGSLVAAGVGAGDIATLVTLGHWFGNWITAEKGDAEFLALIEESEFTFLRRRGLIDTPRFQARWGGRLRLLENGRPQRFDGQPVERLLCSSSQWTVMMTCIVAALDEFASSSTVRNICKAFLQRLLSAQDGIGFMQDLIDSSVQTRINGWRSAATVREMNIACRKIRDDLLRQGLAVQGFMPAAETHEVIDFLYWLLAQETEIFRTSSSDIAAIASCLCHLSFESLTIENFGVSSSRETNCRLVYDKAPLYTSDGRVVADARQRMAGRELSTTVSLTQPEETFSTFPISHETANKCRVAWELGSKAGNHVTLGPCEYTDSGFTHNDLIMEFRNKGTSVSNQSRKSSGPWRLASLLAIFNTEEVNGSLTEVLCREDPNSLSRIAEVIKGDSVSRGRTSESAINEPEILEPFTVCQAFFMGYYYQIFSQVVDASTLEIQTVTGCWGYQSPEFLRRINKHFQGMNGLYSGSDKNLFSMTRTDVLSLIATLYANMDVKIPKGDFSTRALSHQELCVGVDGKRMILVNSLVNNCETLGDIFRFVIFDCDSGGVPRTLEGLVLTGIPSQFSTWEDGDIPKTESNVVLSGSKEDCTRHIEANWDGLPERMVLCIRYKGRRVGSLNPVHADIAFCLAFMKSSRESATSQAFGPAHSCLLDDFVISGRLVTSGRFDPEMPVVVHTKGNPCLRYAAAAWYSEVCDVVLVKNSLQQAFGYWKSGKGISNSSYHGFVALIG</sequence>
<proteinExistence type="predicted"/>
<organism evidence="1 2">
    <name type="scientific">Coleophoma cylindrospora</name>
    <dbReference type="NCBI Taxonomy" id="1849047"/>
    <lineage>
        <taxon>Eukaryota</taxon>
        <taxon>Fungi</taxon>
        <taxon>Dikarya</taxon>
        <taxon>Ascomycota</taxon>
        <taxon>Pezizomycotina</taxon>
        <taxon>Leotiomycetes</taxon>
        <taxon>Helotiales</taxon>
        <taxon>Dermateaceae</taxon>
        <taxon>Coleophoma</taxon>
    </lineage>
</organism>
<dbReference type="AlphaFoldDB" id="A0A3D8RNC0"/>